<dbReference type="PATRIC" id="fig|1675527.3.peg.1008"/>
<dbReference type="OrthoDB" id="2080376at2"/>
<organism evidence="2 3">
    <name type="scientific">Candidatus Rhodobacter oscarellae</name>
    <dbReference type="NCBI Taxonomy" id="1675527"/>
    <lineage>
        <taxon>Bacteria</taxon>
        <taxon>Pseudomonadati</taxon>
        <taxon>Pseudomonadota</taxon>
        <taxon>Alphaproteobacteria</taxon>
        <taxon>Rhodobacterales</taxon>
        <taxon>Rhodobacter group</taxon>
        <taxon>Rhodobacter</taxon>
    </lineage>
</organism>
<reference evidence="2 3" key="1">
    <citation type="submission" date="2015-06" db="EMBL/GenBank/DDBJ databases">
        <title>Draft genome sequence of an Alphaproteobacteria species associated to the Mediterranean sponge Oscarella lobularis.</title>
        <authorList>
            <person name="Jourda C."/>
            <person name="Santini S."/>
            <person name="Claverie J.-M."/>
        </authorList>
    </citation>
    <scope>NUCLEOTIDE SEQUENCE [LARGE SCALE GENOMIC DNA]</scope>
    <source>
        <strain evidence="2">IGS</strain>
    </source>
</reference>
<dbReference type="Pfam" id="PF14550">
    <property type="entry name" value="Peptidase_S78_2"/>
    <property type="match status" value="1"/>
</dbReference>
<dbReference type="RefSeq" id="WP_152912355.1">
    <property type="nucleotide sequence ID" value="NZ_LFTY01000001.1"/>
</dbReference>
<evidence type="ECO:0000313" key="3">
    <source>
        <dbReference type="Proteomes" id="UP000037178"/>
    </source>
</evidence>
<dbReference type="STRING" id="1675527.AIOL_000947"/>
<proteinExistence type="predicted"/>
<accession>A0A0J9ED95</accession>
<sequence length="314" mass="33641">MAKLTDLSVSFLSLVKTPATGKGMTLKAADGERPAAFDLVVKNDDMMRAYGVVYAPDQEDAHGDTADADTIRKAQAEFMREGRLKNIDTEHSFTSEMAYVAESWLVRKGDPLFPNEPEGSWAVGIQIGDPDLWKQLKSGELTGISLAGIARMEPGPDDPAHPRYTEKDAAPGWVERFIKALTGVNPQEPVEETDMTKDEVQALVGETLKSVLPDALKDAMKSAGEPAPKADAAELAKAKELLKANGIDVPDPAPKEDADDLDAKIAKALEKAVGKPKEAEKDIDQKIDDAVTKALAKGATETDPTAGETVESFA</sequence>
<name>A0A0J9ED95_9RHOB</name>
<gene>
    <name evidence="2" type="ORF">AIOL_000947</name>
</gene>
<comment type="caution">
    <text evidence="2">The sequence shown here is derived from an EMBL/GenBank/DDBJ whole genome shotgun (WGS) entry which is preliminary data.</text>
</comment>
<evidence type="ECO:0000313" key="2">
    <source>
        <dbReference type="EMBL" id="KMW60782.1"/>
    </source>
</evidence>
<dbReference type="EMBL" id="LFTY01000001">
    <property type="protein sequence ID" value="KMW60782.1"/>
    <property type="molecule type" value="Genomic_DNA"/>
</dbReference>
<keyword evidence="3" id="KW-1185">Reference proteome</keyword>
<dbReference type="Proteomes" id="UP000037178">
    <property type="component" value="Unassembled WGS sequence"/>
</dbReference>
<dbReference type="AlphaFoldDB" id="A0A0J9ED95"/>
<dbReference type="InterPro" id="IPR027924">
    <property type="entry name" value="XkdF"/>
</dbReference>
<protein>
    <submittedName>
        <fullName evidence="2">Phage capsid and scaffold</fullName>
    </submittedName>
</protein>
<evidence type="ECO:0000259" key="1">
    <source>
        <dbReference type="Pfam" id="PF14550"/>
    </source>
</evidence>
<feature type="domain" description="Phage-like element PBSX protein XkdF" evidence="1">
    <location>
        <begin position="39"/>
        <end position="151"/>
    </location>
</feature>